<evidence type="ECO:0000259" key="6">
    <source>
        <dbReference type="Pfam" id="PF19278"/>
    </source>
</evidence>
<dbReference type="GO" id="GO:0017168">
    <property type="term" value="F:5-oxoprolinase (ATP-hydrolyzing) activity"/>
    <property type="evidence" value="ECO:0007669"/>
    <property type="project" value="TreeGrafter"/>
</dbReference>
<dbReference type="Pfam" id="PF05378">
    <property type="entry name" value="Hydant_A_N"/>
    <property type="match status" value="1"/>
</dbReference>
<evidence type="ECO:0000313" key="8">
    <source>
        <dbReference type="Proteomes" id="UP000675554"/>
    </source>
</evidence>
<feature type="domain" description="Hydantoinase/oxoprolinase N-terminal" evidence="5">
    <location>
        <begin position="7"/>
        <end position="185"/>
    </location>
</feature>
<dbReference type="InterPro" id="IPR003692">
    <property type="entry name" value="Hydantoinase_B"/>
</dbReference>
<dbReference type="AlphaFoldDB" id="A0A8T4ITI8"/>
<dbReference type="InterPro" id="IPR002821">
    <property type="entry name" value="Hydantoinase_A"/>
</dbReference>
<evidence type="ECO:0000256" key="1">
    <source>
        <dbReference type="ARBA" id="ARBA00010403"/>
    </source>
</evidence>
<dbReference type="Pfam" id="PF19278">
    <property type="entry name" value="Hydant_A_C"/>
    <property type="match status" value="1"/>
</dbReference>
<evidence type="ECO:0000259" key="4">
    <source>
        <dbReference type="Pfam" id="PF02538"/>
    </source>
</evidence>
<feature type="domain" description="Hydantoinase A/oxoprolinase" evidence="3">
    <location>
        <begin position="205"/>
        <end position="487"/>
    </location>
</feature>
<dbReference type="InterPro" id="IPR049517">
    <property type="entry name" value="ACX-like_C"/>
</dbReference>
<dbReference type="GO" id="GO:0005829">
    <property type="term" value="C:cytosol"/>
    <property type="evidence" value="ECO:0007669"/>
    <property type="project" value="TreeGrafter"/>
</dbReference>
<name>A0A8T4ITI8_9ACTN</name>
<dbReference type="Proteomes" id="UP000675554">
    <property type="component" value="Unassembled WGS sequence"/>
</dbReference>
<sequence length="1211" mass="128780">MSGRWEFWIDRGGTFTDVVGKRPDGSLVTEKLLSHDPERCRDAAVEGIRRMLGTAPGEPVPAERIEAVKMGTTVATNALLERKGEPTVLVTTEGFRDALRIAYQNRPRLFDRHIVLPEALYERVIEVPERMAADGGTVRELDREATAEALRAAYAEGFRSAAVVLLHAYRHWAHEEETARLAREAGFTQVSCSHEVSPLIKLVPRGDTTVVDAYLSPVLRRYVDEVAGELRGVRLMFMQSNGGLREATHFRGKDAVLSGPAGGVVGMARACAEVGHERVVGFDMGGTSTDVSHYAGQLERVFGTEVAGVRMRAPMMDIHTVAAGGGSVLHYDGARYRVGPDSAGAVPGPACYRRGGPLTVTDANVMLGRVQPAHFPAVFGPGGDAPLDAEAVREGFARLAERTADGRTPEQVAAGFLEIAVLNMANAVKKISVQRGHDITRYALASFGGAGGQHACAVADALGVDTVVVPPLAGVLSAYGIGVADATALRERSVEARLTDACLTEVRELCDGLAAQTREELRSDGIPDAAIATSARLQLRYEGTDAALTVALDDCATMLARFEEEHRSRYGFVMDKPVVVATAVAEATGAAGPHSARTAPEGEREGDLEPADVVRTHTAGEWRETALYRRDDLRPGDTVEGPAILAEADATTVVDPGWRAAADPRGHLLLTRVAARAPVSAVGTDVDPVRLEVFNNLFMAVAEQMGVRLENTAHSVNIKERLDFSCALFDGEGNLIANAPHIPVHLGSMGESIKEVLRRRGPGADGGPGAEGDPGGDTAGMRPGDVYAINDPYHGGTHLPDVTVVTPVFSRDGRDLLFLVASRGHHAEIGGLTPGSMPAFSRTVHEEGVLFDNWLLVRDGSLREAETRELLASARHPSRDPDANLADLRAQIAANEKGIAEIHKMIDQFGLDVVRAYMGHVRGNAEESVRRIVAELADGEYAYETDSGAVIRIAVTVDRERRAAVLDFTGTSPQRDDNLNAPSSVVLAAVLYVFRTLVADDIPLNSGCLTPLEVRIPEGSMLAPAYPAATVAGNVETSQAVTGALYAALGVQAEGSGTMNNVTFGNDRVQYYETVASGSGAGDAFDGADAVQTHMTNSRLTDPEVLEFRYPVRVDGFAVREGSGGRGRHRGGDGVVRRLRFLEPMTLALLTGHRRVPPYGMAGGEPGALGVNVIERADGTVEELAGRDAAEAGVDDVLVLRTPGGGGYGRA</sequence>
<feature type="compositionally biased region" description="Gly residues" evidence="2">
    <location>
        <begin position="763"/>
        <end position="778"/>
    </location>
</feature>
<comment type="caution">
    <text evidence="7">The sequence shown here is derived from an EMBL/GenBank/DDBJ whole genome shotgun (WGS) entry which is preliminary data.</text>
</comment>
<dbReference type="Pfam" id="PF02538">
    <property type="entry name" value="Hydantoinase_B"/>
    <property type="match status" value="1"/>
</dbReference>
<feature type="domain" description="Hydantoinase B/oxoprolinase" evidence="4">
    <location>
        <begin position="687"/>
        <end position="1210"/>
    </location>
</feature>
<feature type="region of interest" description="Disordered" evidence="2">
    <location>
        <begin position="587"/>
        <end position="608"/>
    </location>
</feature>
<feature type="domain" description="Acetophenone carboxylase-like C-terminal" evidence="6">
    <location>
        <begin position="505"/>
        <end position="663"/>
    </location>
</feature>
<evidence type="ECO:0000259" key="3">
    <source>
        <dbReference type="Pfam" id="PF01968"/>
    </source>
</evidence>
<organism evidence="7 8">
    <name type="scientific">Streptomyces daliensis</name>
    <dbReference type="NCBI Taxonomy" id="299421"/>
    <lineage>
        <taxon>Bacteria</taxon>
        <taxon>Bacillati</taxon>
        <taxon>Actinomycetota</taxon>
        <taxon>Actinomycetes</taxon>
        <taxon>Kitasatosporales</taxon>
        <taxon>Streptomycetaceae</taxon>
        <taxon>Streptomyces</taxon>
    </lineage>
</organism>
<dbReference type="Pfam" id="PF01968">
    <property type="entry name" value="Hydantoinase_A"/>
    <property type="match status" value="1"/>
</dbReference>
<accession>A0A8T4ITI8</accession>
<dbReference type="PANTHER" id="PTHR11365">
    <property type="entry name" value="5-OXOPROLINASE RELATED"/>
    <property type="match status" value="1"/>
</dbReference>
<comment type="similarity">
    <text evidence="1">Belongs to the oxoprolinase family.</text>
</comment>
<evidence type="ECO:0000259" key="5">
    <source>
        <dbReference type="Pfam" id="PF05378"/>
    </source>
</evidence>
<dbReference type="InterPro" id="IPR008040">
    <property type="entry name" value="Hydant_A_N"/>
</dbReference>
<reference evidence="7" key="1">
    <citation type="submission" date="2021-04" db="EMBL/GenBank/DDBJ databases">
        <title>Sequencing of actinobacteria type strains.</title>
        <authorList>
            <person name="Nguyen G.-S."/>
            <person name="Wentzel A."/>
        </authorList>
    </citation>
    <scope>NUCLEOTIDE SEQUENCE</scope>
    <source>
        <strain evidence="7">DSM 42095</strain>
    </source>
</reference>
<feature type="region of interest" description="Disordered" evidence="2">
    <location>
        <begin position="759"/>
        <end position="784"/>
    </location>
</feature>
<dbReference type="EMBL" id="JAGSMN010000511">
    <property type="protein sequence ID" value="MBR7675671.1"/>
    <property type="molecule type" value="Genomic_DNA"/>
</dbReference>
<dbReference type="PANTHER" id="PTHR11365:SF23">
    <property type="entry name" value="HYPOTHETICAL 5-OXOPROLINASE (EUROFUNG)-RELATED"/>
    <property type="match status" value="1"/>
</dbReference>
<proteinExistence type="inferred from homology"/>
<evidence type="ECO:0000313" key="7">
    <source>
        <dbReference type="EMBL" id="MBR7675671.1"/>
    </source>
</evidence>
<dbReference type="GO" id="GO:0006749">
    <property type="term" value="P:glutathione metabolic process"/>
    <property type="evidence" value="ECO:0007669"/>
    <property type="project" value="TreeGrafter"/>
</dbReference>
<keyword evidence="8" id="KW-1185">Reference proteome</keyword>
<evidence type="ECO:0000256" key="2">
    <source>
        <dbReference type="SAM" id="MobiDB-lite"/>
    </source>
</evidence>
<protein>
    <submittedName>
        <fullName evidence="7">Hydantoinase B/oxoprolinase family protein</fullName>
    </submittedName>
</protein>
<dbReference type="InterPro" id="IPR045079">
    <property type="entry name" value="Oxoprolinase-like"/>
</dbReference>
<gene>
    <name evidence="7" type="ORF">KDA82_22150</name>
</gene>